<evidence type="ECO:0000256" key="2">
    <source>
        <dbReference type="SAM" id="SignalP"/>
    </source>
</evidence>
<dbReference type="Proteomes" id="UP001305521">
    <property type="component" value="Chromosome"/>
</dbReference>
<organism evidence="4 5">
    <name type="scientific">Sediminicoccus rosea</name>
    <dbReference type="NCBI Taxonomy" id="1225128"/>
    <lineage>
        <taxon>Bacteria</taxon>
        <taxon>Pseudomonadati</taxon>
        <taxon>Pseudomonadota</taxon>
        <taxon>Alphaproteobacteria</taxon>
        <taxon>Acetobacterales</taxon>
        <taxon>Roseomonadaceae</taxon>
        <taxon>Sediminicoccus</taxon>
    </lineage>
</organism>
<keyword evidence="2" id="KW-0732">Signal</keyword>
<feature type="chain" id="PRO_5046252198" evidence="2">
    <location>
        <begin position="18"/>
        <end position="249"/>
    </location>
</feature>
<evidence type="ECO:0000313" key="4">
    <source>
        <dbReference type="EMBL" id="WPB87424.1"/>
    </source>
</evidence>
<evidence type="ECO:0000256" key="1">
    <source>
        <dbReference type="ARBA" id="ARBA00009387"/>
    </source>
</evidence>
<reference evidence="4 5" key="1">
    <citation type="submission" date="2023-11" db="EMBL/GenBank/DDBJ databases">
        <title>Arctic aerobic anoxygenic photoheterotroph Sediminicoccus rosea KRV36 adapts its photosynthesis to long days of polar summer.</title>
        <authorList>
            <person name="Tomasch J."/>
            <person name="Kopejtka K."/>
            <person name="Bily T."/>
            <person name="Gardiner A.T."/>
            <person name="Gardian Z."/>
            <person name="Shivaramu S."/>
            <person name="Koblizek M."/>
            <person name="Engelhardt F."/>
            <person name="Kaftan D."/>
        </authorList>
    </citation>
    <scope>NUCLEOTIDE SEQUENCE [LARGE SCALE GENOMIC DNA]</scope>
    <source>
        <strain evidence="4 5">R-30</strain>
    </source>
</reference>
<comment type="similarity">
    <text evidence="1">Belongs to the virb1 family.</text>
</comment>
<keyword evidence="5" id="KW-1185">Reference proteome</keyword>
<dbReference type="Gene3D" id="1.10.530.10">
    <property type="match status" value="1"/>
</dbReference>
<proteinExistence type="inferred from homology"/>
<feature type="domain" description="Transglycosylase SLT" evidence="3">
    <location>
        <begin position="31"/>
        <end position="156"/>
    </location>
</feature>
<name>A0ABZ0PNX0_9PROT</name>
<dbReference type="InterPro" id="IPR008258">
    <property type="entry name" value="Transglycosylase_SLT_dom_1"/>
</dbReference>
<sequence>MPALLLPFLLLLGTAAAAQTLDPTLQCRAAIARAEQDAQIPAGLLQAIGRVESGRRNPETGTSGPWPWTINAEGRGHFFPDRAAAIAAVRELQGRGVRVIDVGCMQVNLHHHPRAFASLEEAFDPMSNARYAAQFLTQLHAARGDWMTAAGHYHSHTPDLAQAYRARVQAAWPAAQARVAEDRALVGLNLPRQLAMAPPSSLSLSNREDRAQILPTAGGGGRGLDAYRANPIPITGRPVALLPSQLVRR</sequence>
<feature type="signal peptide" evidence="2">
    <location>
        <begin position="1"/>
        <end position="17"/>
    </location>
</feature>
<evidence type="ECO:0000313" key="5">
    <source>
        <dbReference type="Proteomes" id="UP001305521"/>
    </source>
</evidence>
<dbReference type="RefSeq" id="WP_318651377.1">
    <property type="nucleotide sequence ID" value="NZ_CP137852.1"/>
</dbReference>
<dbReference type="EMBL" id="CP137852">
    <property type="protein sequence ID" value="WPB87424.1"/>
    <property type="molecule type" value="Genomic_DNA"/>
</dbReference>
<protein>
    <submittedName>
        <fullName evidence="4">Lytic transglycosylase domain-containing protein</fullName>
    </submittedName>
</protein>
<dbReference type="Pfam" id="PF01464">
    <property type="entry name" value="SLT"/>
    <property type="match status" value="1"/>
</dbReference>
<dbReference type="InterPro" id="IPR023346">
    <property type="entry name" value="Lysozyme-like_dom_sf"/>
</dbReference>
<accession>A0ABZ0PNX0</accession>
<gene>
    <name evidence="4" type="ORF">R9Z33_11175</name>
</gene>
<dbReference type="SUPFAM" id="SSF53955">
    <property type="entry name" value="Lysozyme-like"/>
    <property type="match status" value="1"/>
</dbReference>
<dbReference type="CDD" id="cd13400">
    <property type="entry name" value="LT_IagB-like"/>
    <property type="match status" value="1"/>
</dbReference>
<evidence type="ECO:0000259" key="3">
    <source>
        <dbReference type="Pfam" id="PF01464"/>
    </source>
</evidence>